<dbReference type="OrthoDB" id="425014at2759"/>
<dbReference type="Proteomes" id="UP000276133">
    <property type="component" value="Unassembled WGS sequence"/>
</dbReference>
<comment type="caution">
    <text evidence="1">The sequence shown here is derived from an EMBL/GenBank/DDBJ whole genome shotgun (WGS) entry which is preliminary data.</text>
</comment>
<proteinExistence type="predicted"/>
<reference evidence="1 2" key="1">
    <citation type="journal article" date="2018" name="Sci. Rep.">
        <title>Genomic signatures of local adaptation to the degree of environmental predictability in rotifers.</title>
        <authorList>
            <person name="Franch-Gras L."/>
            <person name="Hahn C."/>
            <person name="Garcia-Roger E.M."/>
            <person name="Carmona M.J."/>
            <person name="Serra M."/>
            <person name="Gomez A."/>
        </authorList>
    </citation>
    <scope>NUCLEOTIDE SEQUENCE [LARGE SCALE GENOMIC DNA]</scope>
    <source>
        <strain evidence="1">HYR1</strain>
    </source>
</reference>
<dbReference type="EMBL" id="REGN01002275">
    <property type="protein sequence ID" value="RNA29139.1"/>
    <property type="molecule type" value="Genomic_DNA"/>
</dbReference>
<organism evidence="1 2">
    <name type="scientific">Brachionus plicatilis</name>
    <name type="common">Marine rotifer</name>
    <name type="synonym">Brachionus muelleri</name>
    <dbReference type="NCBI Taxonomy" id="10195"/>
    <lineage>
        <taxon>Eukaryota</taxon>
        <taxon>Metazoa</taxon>
        <taxon>Spiralia</taxon>
        <taxon>Gnathifera</taxon>
        <taxon>Rotifera</taxon>
        <taxon>Eurotatoria</taxon>
        <taxon>Monogononta</taxon>
        <taxon>Pseudotrocha</taxon>
        <taxon>Ploima</taxon>
        <taxon>Brachionidae</taxon>
        <taxon>Brachionus</taxon>
    </lineage>
</organism>
<accession>A0A3M7S0F0</accession>
<dbReference type="AlphaFoldDB" id="A0A3M7S0F0"/>
<protein>
    <submittedName>
        <fullName evidence="1">Craniofacial development 2</fullName>
    </submittedName>
</protein>
<evidence type="ECO:0000313" key="1">
    <source>
        <dbReference type="EMBL" id="RNA29139.1"/>
    </source>
</evidence>
<sequence length="124" mass="13968">MSTKQFKLKTSSLTSVIPVSNVEITLKSAIIVSEKNFSNVLTLGLIGLTEQNTQTKTDLIDKIVRSIRLRWAGHVRRILDTLLPKIILFGDILTGKRGRGRPEREWTDCLKRIVRELQLSGLNG</sequence>
<evidence type="ECO:0000313" key="2">
    <source>
        <dbReference type="Proteomes" id="UP000276133"/>
    </source>
</evidence>
<name>A0A3M7S0F0_BRAPC</name>
<keyword evidence="2" id="KW-1185">Reference proteome</keyword>
<gene>
    <name evidence="1" type="ORF">BpHYR1_038922</name>
</gene>